<feature type="non-terminal residue" evidence="2">
    <location>
        <position position="52"/>
    </location>
</feature>
<evidence type="ECO:0000313" key="2">
    <source>
        <dbReference type="EMBL" id="EQD66052.1"/>
    </source>
</evidence>
<name>T1B825_9ZZZZ</name>
<accession>T1B825</accession>
<keyword evidence="2" id="KW-0378">Hydrolase</keyword>
<dbReference type="EMBL" id="AUZX01005924">
    <property type="protein sequence ID" value="EQD66052.1"/>
    <property type="molecule type" value="Genomic_DNA"/>
</dbReference>
<dbReference type="AlphaFoldDB" id="T1B825"/>
<keyword evidence="2" id="KW-0067">ATP-binding</keyword>
<feature type="domain" description="MrfA-like Zn-binding" evidence="1">
    <location>
        <begin position="2"/>
        <end position="40"/>
    </location>
</feature>
<comment type="caution">
    <text evidence="2">The sequence shown here is derived from an EMBL/GenBank/DDBJ whole genome shotgun (WGS) entry which is preliminary data.</text>
</comment>
<dbReference type="InterPro" id="IPR018973">
    <property type="entry name" value="MZB"/>
</dbReference>
<dbReference type="GO" id="GO:0004386">
    <property type="term" value="F:helicase activity"/>
    <property type="evidence" value="ECO:0007669"/>
    <property type="project" value="UniProtKB-KW"/>
</dbReference>
<organism evidence="2">
    <name type="scientific">mine drainage metagenome</name>
    <dbReference type="NCBI Taxonomy" id="410659"/>
    <lineage>
        <taxon>unclassified sequences</taxon>
        <taxon>metagenomes</taxon>
        <taxon>ecological metagenomes</taxon>
    </lineage>
</organism>
<dbReference type="Pfam" id="PF09369">
    <property type="entry name" value="MZB"/>
    <property type="match status" value="1"/>
</dbReference>
<evidence type="ECO:0000259" key="1">
    <source>
        <dbReference type="Pfam" id="PF09369"/>
    </source>
</evidence>
<sequence>MHPGGVGLSARLFDLHRELLLAAAALIRDCDCEFGCPACVGPVAGVEDGAKL</sequence>
<keyword evidence="2" id="KW-0347">Helicase</keyword>
<protein>
    <submittedName>
        <fullName evidence="2">ATP-dependent RNA helicase</fullName>
    </submittedName>
</protein>
<keyword evidence="2" id="KW-0547">Nucleotide-binding</keyword>
<gene>
    <name evidence="2" type="ORF">B1A_08278</name>
</gene>
<reference evidence="2" key="2">
    <citation type="journal article" date="2014" name="ISME J.">
        <title>Microbial stratification in low pH oxic and suboxic macroscopic growths along an acid mine drainage.</title>
        <authorList>
            <person name="Mendez-Garcia C."/>
            <person name="Mesa V."/>
            <person name="Sprenger R.R."/>
            <person name="Richter M."/>
            <person name="Diez M.S."/>
            <person name="Solano J."/>
            <person name="Bargiela R."/>
            <person name="Golyshina O.V."/>
            <person name="Manteca A."/>
            <person name="Ramos J.L."/>
            <person name="Gallego J.R."/>
            <person name="Llorente I."/>
            <person name="Martins Dos Santos V.A."/>
            <person name="Jensen O.N."/>
            <person name="Pelaez A.I."/>
            <person name="Sanchez J."/>
            <person name="Ferrer M."/>
        </authorList>
    </citation>
    <scope>NUCLEOTIDE SEQUENCE</scope>
</reference>
<reference evidence="2" key="1">
    <citation type="submission" date="2013-08" db="EMBL/GenBank/DDBJ databases">
        <authorList>
            <person name="Mendez C."/>
            <person name="Richter M."/>
            <person name="Ferrer M."/>
            <person name="Sanchez J."/>
        </authorList>
    </citation>
    <scope>NUCLEOTIDE SEQUENCE</scope>
</reference>
<proteinExistence type="predicted"/>